<evidence type="ECO:0000313" key="2">
    <source>
        <dbReference type="EMBL" id="PJA46671.1"/>
    </source>
</evidence>
<accession>A0A2M7XFN3</accession>
<dbReference type="Proteomes" id="UP000231263">
    <property type="component" value="Unassembled WGS sequence"/>
</dbReference>
<comment type="caution">
    <text evidence="2">The sequence shown here is derived from an EMBL/GenBank/DDBJ whole genome shotgun (WGS) entry which is preliminary data.</text>
</comment>
<organism evidence="2 3">
    <name type="scientific">Candidatus Uhrbacteria bacterium CG_4_9_14_3_um_filter_41_35</name>
    <dbReference type="NCBI Taxonomy" id="1975034"/>
    <lineage>
        <taxon>Bacteria</taxon>
        <taxon>Candidatus Uhriibacteriota</taxon>
    </lineage>
</organism>
<dbReference type="SUPFAM" id="SSF53098">
    <property type="entry name" value="Ribonuclease H-like"/>
    <property type="match status" value="1"/>
</dbReference>
<dbReference type="NCBIfam" id="TIGR03491">
    <property type="entry name" value="TM0106 family RecB-like putative nuclease"/>
    <property type="match status" value="1"/>
</dbReference>
<dbReference type="InterPro" id="IPR038720">
    <property type="entry name" value="YprB_RNase_H-like_dom"/>
</dbReference>
<dbReference type="InterPro" id="IPR019993">
    <property type="entry name" value="RecB_nuclease_TM0106_put"/>
</dbReference>
<dbReference type="InterPro" id="IPR012337">
    <property type="entry name" value="RNaseH-like_sf"/>
</dbReference>
<dbReference type="AlphaFoldDB" id="A0A2M7XFN3"/>
<protein>
    <recommendedName>
        <fullName evidence="1">YprB ribonuclease H-like domain-containing protein</fullName>
    </recommendedName>
</protein>
<name>A0A2M7XFN3_9BACT</name>
<evidence type="ECO:0000259" key="1">
    <source>
        <dbReference type="Pfam" id="PF13482"/>
    </source>
</evidence>
<dbReference type="Pfam" id="PF13482">
    <property type="entry name" value="RNase_H_2"/>
    <property type="match status" value="1"/>
</dbReference>
<sequence length="463" mass="53355">MKPIITEQSFYKYLKCPSWIARELKNEGQFQEALIEKLQTEGLLREHELELLRDRNISEVVSEDMDEAALETLTLMKKGAETIYKGVLVHGHWVGRPDVLEKVEGRSNFGNWYYVASDIKRSSQLKTEYKFQGVFYAQILRKLQGVRPVNGYVIHANGVVDSYLINDFYTEFHLTLDSIQEILDGEDKPHFLTSGCKQSPWFSECMGDSESCDSLSVLNRIWRNEAHSLEDAGIDTVSKLASVKSEVLKKVRGVSLDRLYFLQQQAISLLDKQIIRIGDIDLPNEDGVVLIIDIESDSLRDVDFMFGVLVVDGANETYHVFTAETPEDEASTWRDFLSFIGEYAGANIYHYGWYEVDRFRQLSAKYGVTEVAERMFSENMIDLLGRLRGSIIFPSPFYSLKDVAKHLGFKWRAGEVTGVDSIIWYEKWLNESDQQALQDIIDYNEDDVRATWYVIKWVKENLM</sequence>
<reference evidence="3" key="1">
    <citation type="submission" date="2017-09" db="EMBL/GenBank/DDBJ databases">
        <title>Depth-based differentiation of microbial function through sediment-hosted aquifers and enrichment of novel symbionts in the deep terrestrial subsurface.</title>
        <authorList>
            <person name="Probst A.J."/>
            <person name="Ladd B."/>
            <person name="Jarett J.K."/>
            <person name="Geller-Mcgrath D.E."/>
            <person name="Sieber C.M.K."/>
            <person name="Emerson J.B."/>
            <person name="Anantharaman K."/>
            <person name="Thomas B.C."/>
            <person name="Malmstrom R."/>
            <person name="Stieglmeier M."/>
            <person name="Klingl A."/>
            <person name="Woyke T."/>
            <person name="Ryan C.M."/>
            <person name="Banfield J.F."/>
        </authorList>
    </citation>
    <scope>NUCLEOTIDE SEQUENCE [LARGE SCALE GENOMIC DNA]</scope>
</reference>
<feature type="domain" description="YprB ribonuclease H-like" evidence="1">
    <location>
        <begin position="290"/>
        <end position="458"/>
    </location>
</feature>
<evidence type="ECO:0000313" key="3">
    <source>
        <dbReference type="Proteomes" id="UP000231263"/>
    </source>
</evidence>
<proteinExistence type="predicted"/>
<gene>
    <name evidence="2" type="ORF">CO173_02790</name>
</gene>
<dbReference type="EMBL" id="PFWT01000009">
    <property type="protein sequence ID" value="PJA46671.1"/>
    <property type="molecule type" value="Genomic_DNA"/>
</dbReference>